<dbReference type="InterPro" id="IPR013761">
    <property type="entry name" value="SAM/pointed_sf"/>
</dbReference>
<evidence type="ECO:0000313" key="2">
    <source>
        <dbReference type="EMBL" id="KAG2316460.1"/>
    </source>
</evidence>
<dbReference type="OrthoDB" id="76949at2759"/>
<dbReference type="Gene3D" id="1.10.150.50">
    <property type="entry name" value="Transcription Factor, Ets-1"/>
    <property type="match status" value="1"/>
</dbReference>
<dbReference type="InterPro" id="IPR001660">
    <property type="entry name" value="SAM"/>
</dbReference>
<accession>A0A8X7VSD9</accession>
<dbReference type="SUPFAM" id="SSF47769">
    <property type="entry name" value="SAM/Pointed domain"/>
    <property type="match status" value="1"/>
</dbReference>
<evidence type="ECO:0000313" key="3">
    <source>
        <dbReference type="Proteomes" id="UP000886595"/>
    </source>
</evidence>
<name>A0A8X7VSD9_BRACI</name>
<feature type="domain" description="SAM" evidence="1">
    <location>
        <begin position="4"/>
        <end position="46"/>
    </location>
</feature>
<dbReference type="CDD" id="cd09487">
    <property type="entry name" value="SAM_superfamily"/>
    <property type="match status" value="1"/>
</dbReference>
<keyword evidence="3" id="KW-1185">Reference proteome</keyword>
<gene>
    <name evidence="2" type="ORF">Bca52824_019582</name>
</gene>
<comment type="caution">
    <text evidence="2">The sequence shown here is derived from an EMBL/GenBank/DDBJ whole genome shotgun (WGS) entry which is preliminary data.</text>
</comment>
<dbReference type="Pfam" id="PF00536">
    <property type="entry name" value="SAM_1"/>
    <property type="match status" value="1"/>
</dbReference>
<organism evidence="2 3">
    <name type="scientific">Brassica carinata</name>
    <name type="common">Ethiopian mustard</name>
    <name type="synonym">Abyssinian cabbage</name>
    <dbReference type="NCBI Taxonomy" id="52824"/>
    <lineage>
        <taxon>Eukaryota</taxon>
        <taxon>Viridiplantae</taxon>
        <taxon>Streptophyta</taxon>
        <taxon>Embryophyta</taxon>
        <taxon>Tracheophyta</taxon>
        <taxon>Spermatophyta</taxon>
        <taxon>Magnoliopsida</taxon>
        <taxon>eudicotyledons</taxon>
        <taxon>Gunneridae</taxon>
        <taxon>Pentapetalae</taxon>
        <taxon>rosids</taxon>
        <taxon>malvids</taxon>
        <taxon>Brassicales</taxon>
        <taxon>Brassicaceae</taxon>
        <taxon>Brassiceae</taxon>
        <taxon>Brassica</taxon>
    </lineage>
</organism>
<sequence length="98" mass="10828">MAANTSVASFLESLGLLKYCISFQLEQVDMNALIHMTDDDLKSLLIPIVNSTMTNDKIICIHHHLAWIGLLFLTNPFAQGVLVLLSGPEEEDTSWVGI</sequence>
<evidence type="ECO:0000259" key="1">
    <source>
        <dbReference type="Pfam" id="PF00536"/>
    </source>
</evidence>
<reference evidence="2 3" key="1">
    <citation type="submission" date="2020-02" db="EMBL/GenBank/DDBJ databases">
        <authorList>
            <person name="Ma Q."/>
            <person name="Huang Y."/>
            <person name="Song X."/>
            <person name="Pei D."/>
        </authorList>
    </citation>
    <scope>NUCLEOTIDE SEQUENCE [LARGE SCALE GENOMIC DNA]</scope>
    <source>
        <strain evidence="2">Sxm20200214</strain>
        <tissue evidence="2">Leaf</tissue>
    </source>
</reference>
<dbReference type="Proteomes" id="UP000886595">
    <property type="component" value="Unassembled WGS sequence"/>
</dbReference>
<proteinExistence type="predicted"/>
<dbReference type="AlphaFoldDB" id="A0A8X7VSD9"/>
<protein>
    <recommendedName>
        <fullName evidence="1">SAM domain-containing protein</fullName>
    </recommendedName>
</protein>
<dbReference type="EMBL" id="JAAMPC010000004">
    <property type="protein sequence ID" value="KAG2316460.1"/>
    <property type="molecule type" value="Genomic_DNA"/>
</dbReference>